<dbReference type="CDD" id="cd01949">
    <property type="entry name" value="GGDEF"/>
    <property type="match status" value="1"/>
</dbReference>
<dbReference type="GO" id="GO:0005886">
    <property type="term" value="C:plasma membrane"/>
    <property type="evidence" value="ECO:0007669"/>
    <property type="project" value="UniProtKB-SubCell"/>
</dbReference>
<evidence type="ECO:0000256" key="4">
    <source>
        <dbReference type="ARBA" id="ARBA00022692"/>
    </source>
</evidence>
<comment type="subcellular location">
    <subcellularLocation>
        <location evidence="1">Cell membrane</location>
        <topology evidence="1">Multi-pass membrane protein</topology>
    </subcellularLocation>
</comment>
<evidence type="ECO:0000256" key="3">
    <source>
        <dbReference type="ARBA" id="ARBA00022475"/>
    </source>
</evidence>
<evidence type="ECO:0000313" key="11">
    <source>
        <dbReference type="Proteomes" id="UP000477488"/>
    </source>
</evidence>
<evidence type="ECO:0000256" key="7">
    <source>
        <dbReference type="ARBA" id="ARBA00034247"/>
    </source>
</evidence>
<evidence type="ECO:0000256" key="8">
    <source>
        <dbReference type="SAM" id="Phobius"/>
    </source>
</evidence>
<name>A0A6L5XN20_9BACT</name>
<dbReference type="Pfam" id="PF02743">
    <property type="entry name" value="dCache_1"/>
    <property type="match status" value="1"/>
</dbReference>
<keyword evidence="6 8" id="KW-0472">Membrane</keyword>
<protein>
    <recommendedName>
        <fullName evidence="2">diguanylate cyclase</fullName>
        <ecNumber evidence="2">2.7.7.65</ecNumber>
    </recommendedName>
</protein>
<dbReference type="AlphaFoldDB" id="A0A6L5XN20"/>
<dbReference type="PROSITE" id="PS50887">
    <property type="entry name" value="GGDEF"/>
    <property type="match status" value="1"/>
</dbReference>
<dbReference type="SUPFAM" id="SSF55073">
    <property type="entry name" value="Nucleotide cyclase"/>
    <property type="match status" value="1"/>
</dbReference>
<dbReference type="PANTHER" id="PTHR45138">
    <property type="entry name" value="REGULATORY COMPONENTS OF SENSORY TRANSDUCTION SYSTEM"/>
    <property type="match status" value="1"/>
</dbReference>
<dbReference type="PANTHER" id="PTHR45138:SF9">
    <property type="entry name" value="DIGUANYLATE CYCLASE DGCM-RELATED"/>
    <property type="match status" value="1"/>
</dbReference>
<evidence type="ECO:0000313" key="10">
    <source>
        <dbReference type="EMBL" id="MSS28600.1"/>
    </source>
</evidence>
<proteinExistence type="predicted"/>
<comment type="catalytic activity">
    <reaction evidence="7">
        <text>2 GTP = 3',3'-c-di-GMP + 2 diphosphate</text>
        <dbReference type="Rhea" id="RHEA:24898"/>
        <dbReference type="ChEBI" id="CHEBI:33019"/>
        <dbReference type="ChEBI" id="CHEBI:37565"/>
        <dbReference type="ChEBI" id="CHEBI:58805"/>
        <dbReference type="EC" id="2.7.7.65"/>
    </reaction>
</comment>
<feature type="transmembrane region" description="Helical" evidence="8">
    <location>
        <begin position="301"/>
        <end position="323"/>
    </location>
</feature>
<comment type="caution">
    <text evidence="10">The sequence shown here is derived from an EMBL/GenBank/DDBJ whole genome shotgun (WGS) entry which is preliminary data.</text>
</comment>
<dbReference type="Pfam" id="PF00990">
    <property type="entry name" value="GGDEF"/>
    <property type="match status" value="1"/>
</dbReference>
<evidence type="ECO:0000256" key="6">
    <source>
        <dbReference type="ARBA" id="ARBA00023136"/>
    </source>
</evidence>
<feature type="transmembrane region" description="Helical" evidence="8">
    <location>
        <begin position="6"/>
        <end position="29"/>
    </location>
</feature>
<keyword evidence="11" id="KW-1185">Reference proteome</keyword>
<dbReference type="InterPro" id="IPR033479">
    <property type="entry name" value="dCache_1"/>
</dbReference>
<keyword evidence="4 8" id="KW-0812">Transmembrane</keyword>
<evidence type="ECO:0000256" key="1">
    <source>
        <dbReference type="ARBA" id="ARBA00004651"/>
    </source>
</evidence>
<dbReference type="Proteomes" id="UP000477488">
    <property type="component" value="Unassembled WGS sequence"/>
</dbReference>
<dbReference type="NCBIfam" id="TIGR00254">
    <property type="entry name" value="GGDEF"/>
    <property type="match status" value="1"/>
</dbReference>
<dbReference type="InterPro" id="IPR043128">
    <property type="entry name" value="Rev_trsase/Diguanyl_cyclase"/>
</dbReference>
<dbReference type="Gene3D" id="3.30.70.270">
    <property type="match status" value="1"/>
</dbReference>
<evidence type="ECO:0000259" key="9">
    <source>
        <dbReference type="PROSITE" id="PS50887"/>
    </source>
</evidence>
<feature type="domain" description="GGDEF" evidence="9">
    <location>
        <begin position="499"/>
        <end position="631"/>
    </location>
</feature>
<dbReference type="InterPro" id="IPR000160">
    <property type="entry name" value="GGDEF_dom"/>
</dbReference>
<sequence>MKNKHLLKINLIIAIILVIGFVLTAVLSYRANYRTSLDKMEQISTLTAEGIYYRLTTKFTKPVNISLTMAHDSLLASHLSGEPRHGDDPAYIETTRAYLETYQKKYDFDSVFLVSAATGRYYSFRGVDRVLTEKNPENAWYFRLLDSPRDYTLEVDNDEVQGADNAITVFVNCKIKDAAGRVLGVVGVGIRIDSLQELLRSYEEKYHVTASLVSKNGTMEISTAHTGYEGKDWFTVYRQEDIREKVLGWNADSMSLKLWTPTAPRSREKSFIVTRFIPELSWNLIVAQNTGLLIRKMQTQLYQTCAILVAVILIVLLVITTVIRKFNRQITQLMEERQQFFTRATEQQYDNIWEFNITENCAEGTRTEESFAARDGRPLPYDQGIALMAETRVKKEFRRGYLETFAPRNIIRAYEAGNSHLRYDFMTRRNDGQYYWMRVDAHIFYSAEDASIHMLAYRKNIDAEKKQELRAATDEMTGFYTKKATERAIGRLLSEKPDGAYAFFIFDIDNFKQANDRFGHAFGDVCIRTFTGILKRHFRGKGLLGRIGGDEFAAFIPIPDREWAEATAKNLSAALCVECADGTARWRMSASIGVALAPQCGTDFAGLYQSADAALYQTKKRGKNGFTMNDGHGGV</sequence>
<dbReference type="SMART" id="SM00267">
    <property type="entry name" value="GGDEF"/>
    <property type="match status" value="1"/>
</dbReference>
<evidence type="ECO:0000256" key="2">
    <source>
        <dbReference type="ARBA" id="ARBA00012528"/>
    </source>
</evidence>
<accession>A0A6L5XN20</accession>
<dbReference type="InterPro" id="IPR050469">
    <property type="entry name" value="Diguanylate_Cyclase"/>
</dbReference>
<dbReference type="Gene3D" id="3.30.450.20">
    <property type="entry name" value="PAS domain"/>
    <property type="match status" value="1"/>
</dbReference>
<dbReference type="EMBL" id="VUMH01000012">
    <property type="protein sequence ID" value="MSS28600.1"/>
    <property type="molecule type" value="Genomic_DNA"/>
</dbReference>
<dbReference type="EC" id="2.7.7.65" evidence="2"/>
<dbReference type="GO" id="GO:0052621">
    <property type="term" value="F:diguanylate cyclase activity"/>
    <property type="evidence" value="ECO:0007669"/>
    <property type="project" value="UniProtKB-EC"/>
</dbReference>
<dbReference type="InterPro" id="IPR029787">
    <property type="entry name" value="Nucleotide_cyclase"/>
</dbReference>
<evidence type="ECO:0000256" key="5">
    <source>
        <dbReference type="ARBA" id="ARBA00022989"/>
    </source>
</evidence>
<keyword evidence="3" id="KW-1003">Cell membrane</keyword>
<keyword evidence="5 8" id="KW-1133">Transmembrane helix</keyword>
<reference evidence="10 11" key="1">
    <citation type="submission" date="2019-09" db="EMBL/GenBank/DDBJ databases">
        <title>In-depth cultivation of the pig gut microbiome towards novel bacterial diversity and tailored functional studies.</title>
        <authorList>
            <person name="Wylensek D."/>
            <person name="Hitch T.C.A."/>
            <person name="Clavel T."/>
        </authorList>
    </citation>
    <scope>NUCLEOTIDE SEQUENCE [LARGE SCALE GENOMIC DNA]</scope>
    <source>
        <strain evidence="10 11">PG-178-WT-4</strain>
    </source>
</reference>
<gene>
    <name evidence="10" type="ORF">FYJ44_11285</name>
</gene>
<organism evidence="10 11">
    <name type="scientific">Desulfovibrio porci</name>
    <dbReference type="NCBI Taxonomy" id="2605782"/>
    <lineage>
        <taxon>Bacteria</taxon>
        <taxon>Pseudomonadati</taxon>
        <taxon>Thermodesulfobacteriota</taxon>
        <taxon>Desulfovibrionia</taxon>
        <taxon>Desulfovibrionales</taxon>
        <taxon>Desulfovibrionaceae</taxon>
        <taxon>Desulfovibrio</taxon>
    </lineage>
</organism>